<dbReference type="EMBL" id="MDYQ01000081">
    <property type="protein sequence ID" value="PRP83495.1"/>
    <property type="molecule type" value="Genomic_DNA"/>
</dbReference>
<dbReference type="GO" id="GO:0016787">
    <property type="term" value="F:hydrolase activity"/>
    <property type="evidence" value="ECO:0007669"/>
    <property type="project" value="UniProtKB-KW"/>
</dbReference>
<dbReference type="SUPFAM" id="SSF57959">
    <property type="entry name" value="Leucine zipper domain"/>
    <property type="match status" value="1"/>
</dbReference>
<evidence type="ECO:0000256" key="2">
    <source>
        <dbReference type="SAM" id="MobiDB-lite"/>
    </source>
</evidence>
<dbReference type="OrthoDB" id="14627at2759"/>
<keyword evidence="6" id="KW-1185">Reference proteome</keyword>
<proteinExistence type="predicted"/>
<keyword evidence="1 5" id="KW-0378">Hydrolase</keyword>
<evidence type="ECO:0000259" key="4">
    <source>
        <dbReference type="PROSITE" id="PS50217"/>
    </source>
</evidence>
<dbReference type="InterPro" id="IPR046347">
    <property type="entry name" value="bZIP_sf"/>
</dbReference>
<evidence type="ECO:0000313" key="6">
    <source>
        <dbReference type="Proteomes" id="UP000241769"/>
    </source>
</evidence>
<dbReference type="InterPro" id="IPR029058">
    <property type="entry name" value="AB_hydrolase_fold"/>
</dbReference>
<dbReference type="GO" id="GO:0003700">
    <property type="term" value="F:DNA-binding transcription factor activity"/>
    <property type="evidence" value="ECO:0007669"/>
    <property type="project" value="InterPro"/>
</dbReference>
<reference evidence="5 6" key="1">
    <citation type="journal article" date="2018" name="Genome Biol. Evol.">
        <title>Multiple Roots of Fruiting Body Formation in Amoebozoa.</title>
        <authorList>
            <person name="Hillmann F."/>
            <person name="Forbes G."/>
            <person name="Novohradska S."/>
            <person name="Ferling I."/>
            <person name="Riege K."/>
            <person name="Groth M."/>
            <person name="Westermann M."/>
            <person name="Marz M."/>
            <person name="Spaller T."/>
            <person name="Winckler T."/>
            <person name="Schaap P."/>
            <person name="Glockner G."/>
        </authorList>
    </citation>
    <scope>NUCLEOTIDE SEQUENCE [LARGE SCALE GENOMIC DNA]</scope>
    <source>
        <strain evidence="5 6">Jena</strain>
    </source>
</reference>
<evidence type="ECO:0000256" key="3">
    <source>
        <dbReference type="SAM" id="Phobius"/>
    </source>
</evidence>
<organism evidence="5 6">
    <name type="scientific">Planoprotostelium fungivorum</name>
    <dbReference type="NCBI Taxonomy" id="1890364"/>
    <lineage>
        <taxon>Eukaryota</taxon>
        <taxon>Amoebozoa</taxon>
        <taxon>Evosea</taxon>
        <taxon>Variosea</taxon>
        <taxon>Cavosteliida</taxon>
        <taxon>Cavosteliaceae</taxon>
        <taxon>Planoprotostelium</taxon>
    </lineage>
</organism>
<dbReference type="PROSITE" id="PS50217">
    <property type="entry name" value="BZIP"/>
    <property type="match status" value="1"/>
</dbReference>
<accession>A0A2P6NHQ9</accession>
<keyword evidence="3" id="KW-0812">Transmembrane</keyword>
<comment type="caution">
    <text evidence="5">The sequence shown here is derived from an EMBL/GenBank/DDBJ whole genome shotgun (WGS) entry which is preliminary data.</text>
</comment>
<evidence type="ECO:0000313" key="5">
    <source>
        <dbReference type="EMBL" id="PRP83495.1"/>
    </source>
</evidence>
<dbReference type="AlphaFoldDB" id="A0A2P6NHQ9"/>
<dbReference type="InterPro" id="IPR050300">
    <property type="entry name" value="GDXG_lipolytic_enzyme"/>
</dbReference>
<dbReference type="SUPFAM" id="SSF53474">
    <property type="entry name" value="alpha/beta-Hydrolases"/>
    <property type="match status" value="1"/>
</dbReference>
<feature type="transmembrane region" description="Helical" evidence="3">
    <location>
        <begin position="333"/>
        <end position="352"/>
    </location>
</feature>
<dbReference type="InParanoid" id="A0A2P6NHQ9"/>
<dbReference type="Pfam" id="PF07859">
    <property type="entry name" value="Abhydrolase_3"/>
    <property type="match status" value="1"/>
</dbReference>
<dbReference type="Gene3D" id="1.20.5.170">
    <property type="match status" value="1"/>
</dbReference>
<dbReference type="PANTHER" id="PTHR48081">
    <property type="entry name" value="AB HYDROLASE SUPERFAMILY PROTEIN C4A8.06C"/>
    <property type="match status" value="1"/>
</dbReference>
<dbReference type="Proteomes" id="UP000241769">
    <property type="component" value="Unassembled WGS sequence"/>
</dbReference>
<dbReference type="InterPro" id="IPR004827">
    <property type="entry name" value="bZIP"/>
</dbReference>
<protein>
    <submittedName>
        <fullName evidence="5">Putative hydrolase</fullName>
    </submittedName>
</protein>
<dbReference type="STRING" id="1890364.A0A2P6NHQ9"/>
<dbReference type="SMART" id="SM00338">
    <property type="entry name" value="BRLZ"/>
    <property type="match status" value="1"/>
</dbReference>
<feature type="region of interest" description="Disordered" evidence="2">
    <location>
        <begin position="88"/>
        <end position="134"/>
    </location>
</feature>
<name>A0A2P6NHQ9_9EUKA</name>
<keyword evidence="3" id="KW-0472">Membrane</keyword>
<feature type="transmembrane region" description="Helical" evidence="3">
    <location>
        <begin position="357"/>
        <end position="378"/>
    </location>
</feature>
<keyword evidence="3" id="KW-1133">Transmembrane helix</keyword>
<dbReference type="InterPro" id="IPR013094">
    <property type="entry name" value="AB_hydrolase_3"/>
</dbReference>
<feature type="domain" description="BZIP" evidence="4">
    <location>
        <begin position="111"/>
        <end position="174"/>
    </location>
</feature>
<dbReference type="Gene3D" id="3.40.50.1820">
    <property type="entry name" value="alpha/beta hydrolase"/>
    <property type="match status" value="1"/>
</dbReference>
<gene>
    <name evidence="5" type="ORF">PROFUN_04369</name>
</gene>
<dbReference type="CDD" id="cd14686">
    <property type="entry name" value="bZIP"/>
    <property type="match status" value="1"/>
</dbReference>
<evidence type="ECO:0000256" key="1">
    <source>
        <dbReference type="ARBA" id="ARBA00022801"/>
    </source>
</evidence>
<dbReference type="PANTHER" id="PTHR48081:SF8">
    <property type="entry name" value="ALPHA_BETA HYDROLASE FOLD-3 DOMAIN-CONTAINING PROTEIN-RELATED"/>
    <property type="match status" value="1"/>
</dbReference>
<feature type="compositionally biased region" description="Basic and acidic residues" evidence="2">
    <location>
        <begin position="109"/>
        <end position="122"/>
    </location>
</feature>
<sequence length="806" mass="91279">MEGIDMDNLLEISPIKLDDDQLAYAPLKHEEESFEDMITVDSFFSFDATDNDSHTLVPSPASCSSIFEDQSLLECPSSESETILEVEEAIPSPKPTPAKRARTNSNVTPRDDKHRERLEANKRSAQLSRDRKKAQRDILESGLVTLSAEKKSIEHEMALLKTENDFLKKELVSLQDLVEKSPSLCKLMMEQQPPSTEQAGGDAQKAATWYTFLMVHMFSNYIKTAMSNQVAVEGATKQQQPNWTSFSLVHSLNPREMSDDDPFPAGRLYLRKGRLTPAAWPCAEFSAECLHVTQFRHSCEGRYEIDSKRNMNAHTAFYDIDTQKAQRYSPQGVFHSLSGFIFLNIFFVVFWLREMSILTFVLFNIIPAVAVSVIRHILFGAPHPSWTLQFNIISTAFRTFADGAQSKILQRFTPKEGIPTDDSLKMIPEASRDALYHYTTHVRGAISRATAFGNFLHGIMERDKVIDRVHIVRENFREHFVTHTELDEELNFEGCITGEYIQMKTKKPQTEKRVILYLHGGAHYLCSASTHRSFASKLVQDEVDVMVPDFRLSPEHPFPSGLHDAIMTYAWLIREKKFTPQQIMFAGESSGAGLALSALVFLRDHAESSHLQQAGGGLLWSPWLDLSCSGSSWIDNPYDYLPEARTEVLNTFYHPAQMYAGKYSLKDKLVGPIWHDCTGLPPLLVVSVFKFGVFTEMSQQTGTYDKVYSDSVTLMDQLLAGNKGRTREEVKLNWTVQLYSGMTHTFMIFPKLKPAAVAIECARKYTREVFGLKRTEESDVLVEEGEETSMMGRGVERVESPTANWI</sequence>